<keyword evidence="1" id="KW-0732">Signal</keyword>
<evidence type="ECO:0000313" key="3">
    <source>
        <dbReference type="Proteomes" id="UP000501534"/>
    </source>
</evidence>
<dbReference type="PROSITE" id="PS51257">
    <property type="entry name" value="PROKAR_LIPOPROTEIN"/>
    <property type="match status" value="1"/>
</dbReference>
<dbReference type="RefSeq" id="WP_212756884.1">
    <property type="nucleotide sequence ID" value="NZ_CP053069.1"/>
</dbReference>
<evidence type="ECO:0000313" key="2">
    <source>
        <dbReference type="EMBL" id="QJR09243.1"/>
    </source>
</evidence>
<protein>
    <recommendedName>
        <fullName evidence="4">Lipoprotein</fullName>
    </recommendedName>
</protein>
<feature type="chain" id="PRO_5026961327" description="Lipoprotein" evidence="1">
    <location>
        <begin position="30"/>
        <end position="251"/>
    </location>
</feature>
<reference evidence="2 3" key="1">
    <citation type="submission" date="2020-04" db="EMBL/GenBank/DDBJ databases">
        <title>Usitatibacter rugosus gen. nov., sp. nov. and Usitatibacter palustris sp. nov., novel members of Usitatibacteraceae fam. nov. within the order Nitrosomonadales isolated from soil.</title>
        <authorList>
            <person name="Huber K.J."/>
            <person name="Neumann-Schaal M."/>
            <person name="Geppert A."/>
            <person name="Luckner M."/>
            <person name="Wanner G."/>
            <person name="Overmann J."/>
        </authorList>
    </citation>
    <scope>NUCLEOTIDE SEQUENCE [LARGE SCALE GENOMIC DNA]</scope>
    <source>
        <strain evidence="2 3">0125_3</strain>
    </source>
</reference>
<dbReference type="EMBL" id="CP053069">
    <property type="protein sequence ID" value="QJR09243.1"/>
    <property type="molecule type" value="Genomic_DNA"/>
</dbReference>
<name>A0A6M4GSG0_9PROT</name>
<evidence type="ECO:0008006" key="4">
    <source>
        <dbReference type="Google" id="ProtNLM"/>
    </source>
</evidence>
<proteinExistence type="predicted"/>
<evidence type="ECO:0000256" key="1">
    <source>
        <dbReference type="SAM" id="SignalP"/>
    </source>
</evidence>
<dbReference type="AlphaFoldDB" id="A0A6M4GSG0"/>
<keyword evidence="3" id="KW-1185">Reference proteome</keyword>
<feature type="signal peptide" evidence="1">
    <location>
        <begin position="1"/>
        <end position="29"/>
    </location>
</feature>
<gene>
    <name evidence="2" type="ORF">DSM104443_00280</name>
</gene>
<sequence length="251" mass="27656">MNLNGRKVRRTSGWLCFTLLLIVSGCATYQTPGAGVNVGNLSKADEDIAELMKREPAAPFPARMAMVRVQASGYYSRNNQCYGKGQFCVVTTRDIETEKDIERLTRLPMVADVAPLSRILLSSDLKSTKDLRLAAATLKTDLLLVYSIDTRFTVESNEIGPLGLISLGFLPNKKAHVTTTASAALFDVRTGFVFGAAEATVTEQQRATFWSSEDAIESVRLKTEAEAFQKLLGEFEKLWKGVVERHAATKR</sequence>
<dbReference type="KEGG" id="uru:DSM104443_00280"/>
<accession>A0A6M4GSG0</accession>
<dbReference type="Proteomes" id="UP000501534">
    <property type="component" value="Chromosome"/>
</dbReference>
<organism evidence="2 3">
    <name type="scientific">Usitatibacter rugosus</name>
    <dbReference type="NCBI Taxonomy" id="2732067"/>
    <lineage>
        <taxon>Bacteria</taxon>
        <taxon>Pseudomonadati</taxon>
        <taxon>Pseudomonadota</taxon>
        <taxon>Betaproteobacteria</taxon>
        <taxon>Nitrosomonadales</taxon>
        <taxon>Usitatibacteraceae</taxon>
        <taxon>Usitatibacter</taxon>
    </lineage>
</organism>